<dbReference type="Proteomes" id="UP000287166">
    <property type="component" value="Unassembled WGS sequence"/>
</dbReference>
<dbReference type="EMBL" id="BFAD01000001">
    <property type="protein sequence ID" value="GBE77548.1"/>
    <property type="molecule type" value="Genomic_DNA"/>
</dbReference>
<proteinExistence type="predicted"/>
<gene>
    <name evidence="1" type="ORF">SCP_0104250</name>
</gene>
<dbReference type="InParanoid" id="A0A401G5V7"/>
<reference evidence="1 2" key="1">
    <citation type="journal article" date="2018" name="Sci. Rep.">
        <title>Genome sequence of the cauliflower mushroom Sparassis crispa (Hanabiratake) and its association with beneficial usage.</title>
        <authorList>
            <person name="Kiyama R."/>
            <person name="Furutani Y."/>
            <person name="Kawaguchi K."/>
            <person name="Nakanishi T."/>
        </authorList>
    </citation>
    <scope>NUCLEOTIDE SEQUENCE [LARGE SCALE GENOMIC DNA]</scope>
</reference>
<organism evidence="1 2">
    <name type="scientific">Sparassis crispa</name>
    <dbReference type="NCBI Taxonomy" id="139825"/>
    <lineage>
        <taxon>Eukaryota</taxon>
        <taxon>Fungi</taxon>
        <taxon>Dikarya</taxon>
        <taxon>Basidiomycota</taxon>
        <taxon>Agaricomycotina</taxon>
        <taxon>Agaricomycetes</taxon>
        <taxon>Polyporales</taxon>
        <taxon>Sparassidaceae</taxon>
        <taxon>Sparassis</taxon>
    </lineage>
</organism>
<dbReference type="AlphaFoldDB" id="A0A401G5V7"/>
<comment type="caution">
    <text evidence="1">The sequence shown here is derived from an EMBL/GenBank/DDBJ whole genome shotgun (WGS) entry which is preliminary data.</text>
</comment>
<name>A0A401G5V7_9APHY</name>
<evidence type="ECO:0000313" key="1">
    <source>
        <dbReference type="EMBL" id="GBE77548.1"/>
    </source>
</evidence>
<dbReference type="STRING" id="139825.A0A401G5V7"/>
<keyword evidence="2" id="KW-1185">Reference proteome</keyword>
<dbReference type="OrthoDB" id="10052321at2759"/>
<protein>
    <submittedName>
        <fullName evidence="1">Uncharacterized protein</fullName>
    </submittedName>
</protein>
<evidence type="ECO:0000313" key="2">
    <source>
        <dbReference type="Proteomes" id="UP000287166"/>
    </source>
</evidence>
<accession>A0A401G5V7</accession>
<dbReference type="RefSeq" id="XP_027608461.1">
    <property type="nucleotide sequence ID" value="XM_027752660.1"/>
</dbReference>
<dbReference type="GeneID" id="38774465"/>
<sequence length="148" mass="16869">METILGVTKDTSVNPHRGVAELGENASEADSMFEAEGNNSARERYQRLFWEPAVDGKELILPGLLEQEHAAREAAAAKRAIRFATFEEHVVDVPGRPSVKFVNVGQKYVDEHDQAWRLKERQRRSVLRQHKRQRKAAAALARKEQFVH</sequence>